<keyword evidence="1 4" id="KW-0378">Hydrolase</keyword>
<dbReference type="InterPro" id="IPR011583">
    <property type="entry name" value="Chitinase_II/V-like_cat"/>
</dbReference>
<dbReference type="GO" id="GO:0005576">
    <property type="term" value="C:extracellular region"/>
    <property type="evidence" value="ECO:0007669"/>
    <property type="project" value="TreeGrafter"/>
</dbReference>
<sequence length="454" mass="50091">MQALTVLLALMAVSATPNAYHRVCYYTNWAQYRPAGAKFFPEDIDPFLCTHIIYSFAKINQQNMIAMYEWNDDEMYVRFNDLKKKNPELKTLLAVGGWNHENGKVSPFSRMVNTAASRKVFIDSVKSLLRQYKFDGLDLDWEYPGNRGNSPPGDKQRFTILCQELLAAFKEESAESGMPRLLLTAAVAAGHSTINKAYEISKLAGILDFINLMAYDLHGSWEPQTGHHTALEGPPGDKLTVSYAVQYWMDKGMPCKKIALGLGTYGRAFKLVNPNENGLGASTKDKAAPGKYTREGGFLSYYEICTIGLTVVQDNTVKAPYGYKGDQWVGYDDEMSLTLKANSLIKEKNLLGAMFWALDLDDFKGSFCGKGRYPLMNAVKQALGGEGGETRPPIPSPWPEPSTQGPTAGPPTAEPPVGSCHAIGSWQGNAGMDQWCNENCVKGNCPEYLCACKT</sequence>
<evidence type="ECO:0000256" key="7">
    <source>
        <dbReference type="SAM" id="SignalP"/>
    </source>
</evidence>
<reference evidence="10" key="1">
    <citation type="journal article" date="2017" name="bioRxiv">
        <title>Comparative analysis of the genomes of Stylophora pistillata and Acropora digitifera provides evidence for extensive differences between species of corals.</title>
        <authorList>
            <person name="Voolstra C.R."/>
            <person name="Li Y."/>
            <person name="Liew Y.J."/>
            <person name="Baumgarten S."/>
            <person name="Zoccola D."/>
            <person name="Flot J.-F."/>
            <person name="Tambutte S."/>
            <person name="Allemand D."/>
            <person name="Aranda M."/>
        </authorList>
    </citation>
    <scope>NUCLEOTIDE SEQUENCE [LARGE SCALE GENOMIC DNA]</scope>
</reference>
<dbReference type="SUPFAM" id="SSF51445">
    <property type="entry name" value="(Trans)glycosidases"/>
    <property type="match status" value="1"/>
</dbReference>
<dbReference type="PANTHER" id="PTHR11177:SF317">
    <property type="entry name" value="CHITINASE 12-RELATED"/>
    <property type="match status" value="1"/>
</dbReference>
<keyword evidence="3 4" id="KW-0326">Glycosidase</keyword>
<evidence type="ECO:0000313" key="9">
    <source>
        <dbReference type="EMBL" id="PFX23550.1"/>
    </source>
</evidence>
<feature type="region of interest" description="Disordered" evidence="6">
    <location>
        <begin position="384"/>
        <end position="418"/>
    </location>
</feature>
<organism evidence="9 10">
    <name type="scientific">Stylophora pistillata</name>
    <name type="common">Smooth cauliflower coral</name>
    <dbReference type="NCBI Taxonomy" id="50429"/>
    <lineage>
        <taxon>Eukaryota</taxon>
        <taxon>Metazoa</taxon>
        <taxon>Cnidaria</taxon>
        <taxon>Anthozoa</taxon>
        <taxon>Hexacorallia</taxon>
        <taxon>Scleractinia</taxon>
        <taxon>Astrocoeniina</taxon>
        <taxon>Pocilloporidae</taxon>
        <taxon>Stylophora</taxon>
    </lineage>
</organism>
<evidence type="ECO:0000313" key="10">
    <source>
        <dbReference type="Proteomes" id="UP000225706"/>
    </source>
</evidence>
<keyword evidence="7" id="KW-0732">Signal</keyword>
<dbReference type="PROSITE" id="PS01095">
    <property type="entry name" value="GH18_1"/>
    <property type="match status" value="1"/>
</dbReference>
<dbReference type="FunFam" id="3.20.20.80:FF:000356">
    <property type="entry name" value="Predicted protein"/>
    <property type="match status" value="1"/>
</dbReference>
<dbReference type="InterPro" id="IPR029070">
    <property type="entry name" value="Chitinase_insertion_sf"/>
</dbReference>
<dbReference type="FunFam" id="3.10.50.10:FF:000001">
    <property type="entry name" value="Chitinase 3-like 1"/>
    <property type="match status" value="1"/>
</dbReference>
<dbReference type="Gene3D" id="3.10.50.10">
    <property type="match status" value="1"/>
</dbReference>
<evidence type="ECO:0000256" key="4">
    <source>
        <dbReference type="RuleBase" id="RU000489"/>
    </source>
</evidence>
<dbReference type="Pfam" id="PF00704">
    <property type="entry name" value="Glyco_hydro_18"/>
    <property type="match status" value="1"/>
</dbReference>
<dbReference type="GO" id="GO:0008061">
    <property type="term" value="F:chitin binding"/>
    <property type="evidence" value="ECO:0007669"/>
    <property type="project" value="InterPro"/>
</dbReference>
<dbReference type="STRING" id="50429.A0A2B4S440"/>
<dbReference type="CDD" id="cd02872">
    <property type="entry name" value="GH18_chitolectin_chitotriosidase"/>
    <property type="match status" value="1"/>
</dbReference>
<evidence type="ECO:0000259" key="8">
    <source>
        <dbReference type="PROSITE" id="PS51910"/>
    </source>
</evidence>
<keyword evidence="2" id="KW-1015">Disulfide bond</keyword>
<protein>
    <submittedName>
        <fullName evidence="9">Acidic mammalian chitinase</fullName>
    </submittedName>
</protein>
<dbReference type="InterPro" id="IPR050314">
    <property type="entry name" value="Glycosyl_Hydrlase_18"/>
</dbReference>
<comment type="similarity">
    <text evidence="5">Belongs to the glycosyl hydrolase 18 family.</text>
</comment>
<dbReference type="GO" id="GO:0006032">
    <property type="term" value="P:chitin catabolic process"/>
    <property type="evidence" value="ECO:0007669"/>
    <property type="project" value="TreeGrafter"/>
</dbReference>
<dbReference type="Proteomes" id="UP000225706">
    <property type="component" value="Unassembled WGS sequence"/>
</dbReference>
<name>A0A2B4S440_STYPI</name>
<feature type="domain" description="GH18" evidence="8">
    <location>
        <begin position="20"/>
        <end position="386"/>
    </location>
</feature>
<evidence type="ECO:0000256" key="5">
    <source>
        <dbReference type="RuleBase" id="RU004453"/>
    </source>
</evidence>
<feature type="chain" id="PRO_5012721874" evidence="7">
    <location>
        <begin position="16"/>
        <end position="454"/>
    </location>
</feature>
<dbReference type="InterPro" id="IPR017853">
    <property type="entry name" value="GH"/>
</dbReference>
<evidence type="ECO:0000256" key="1">
    <source>
        <dbReference type="ARBA" id="ARBA00022801"/>
    </source>
</evidence>
<gene>
    <name evidence="9" type="primary">Chia</name>
    <name evidence="9" type="ORF">AWC38_SpisGene11889</name>
</gene>
<evidence type="ECO:0000256" key="6">
    <source>
        <dbReference type="SAM" id="MobiDB-lite"/>
    </source>
</evidence>
<comment type="caution">
    <text evidence="9">The sequence shown here is derived from an EMBL/GenBank/DDBJ whole genome shotgun (WGS) entry which is preliminary data.</text>
</comment>
<proteinExistence type="inferred from homology"/>
<dbReference type="InterPro" id="IPR001579">
    <property type="entry name" value="Glyco_hydro_18_chit_AS"/>
</dbReference>
<dbReference type="Gene3D" id="3.20.20.80">
    <property type="entry name" value="Glycosidases"/>
    <property type="match status" value="1"/>
</dbReference>
<dbReference type="AlphaFoldDB" id="A0A2B4S440"/>
<dbReference type="EMBL" id="LSMT01000204">
    <property type="protein sequence ID" value="PFX23550.1"/>
    <property type="molecule type" value="Genomic_DNA"/>
</dbReference>
<evidence type="ECO:0000256" key="3">
    <source>
        <dbReference type="ARBA" id="ARBA00023295"/>
    </source>
</evidence>
<dbReference type="PROSITE" id="PS51910">
    <property type="entry name" value="GH18_2"/>
    <property type="match status" value="1"/>
</dbReference>
<dbReference type="GO" id="GO:0005975">
    <property type="term" value="P:carbohydrate metabolic process"/>
    <property type="evidence" value="ECO:0007669"/>
    <property type="project" value="InterPro"/>
</dbReference>
<dbReference type="OrthoDB" id="76388at2759"/>
<evidence type="ECO:0000256" key="2">
    <source>
        <dbReference type="ARBA" id="ARBA00023157"/>
    </source>
</evidence>
<dbReference type="SMART" id="SM00636">
    <property type="entry name" value="Glyco_18"/>
    <property type="match status" value="1"/>
</dbReference>
<dbReference type="InterPro" id="IPR001223">
    <property type="entry name" value="Glyco_hydro18_cat"/>
</dbReference>
<dbReference type="PANTHER" id="PTHR11177">
    <property type="entry name" value="CHITINASE"/>
    <property type="match status" value="1"/>
</dbReference>
<accession>A0A2B4S440</accession>
<keyword evidence="10" id="KW-1185">Reference proteome</keyword>
<feature type="signal peptide" evidence="7">
    <location>
        <begin position="1"/>
        <end position="15"/>
    </location>
</feature>
<dbReference type="GO" id="GO:0004568">
    <property type="term" value="F:chitinase activity"/>
    <property type="evidence" value="ECO:0007669"/>
    <property type="project" value="TreeGrafter"/>
</dbReference>
<dbReference type="SUPFAM" id="SSF54556">
    <property type="entry name" value="Chitinase insertion domain"/>
    <property type="match status" value="1"/>
</dbReference>